<comment type="subcellular location">
    <subcellularLocation>
        <location evidence="1">Cell envelope</location>
    </subcellularLocation>
</comment>
<comment type="caution">
    <text evidence="5">The sequence shown here is derived from an EMBL/GenBank/DDBJ whole genome shotgun (WGS) entry which is preliminary data.</text>
</comment>
<feature type="domain" description="Periplasmic binding protein" evidence="4">
    <location>
        <begin position="68"/>
        <end position="320"/>
    </location>
</feature>
<dbReference type="SUPFAM" id="SSF53822">
    <property type="entry name" value="Periplasmic binding protein-like I"/>
    <property type="match status" value="1"/>
</dbReference>
<evidence type="ECO:0000256" key="3">
    <source>
        <dbReference type="ARBA" id="ARBA00022729"/>
    </source>
</evidence>
<dbReference type="CDD" id="cd01536">
    <property type="entry name" value="PBP1_ABC_sugar_binding-like"/>
    <property type="match status" value="1"/>
</dbReference>
<dbReference type="GO" id="GO:0030246">
    <property type="term" value="F:carbohydrate binding"/>
    <property type="evidence" value="ECO:0007669"/>
    <property type="project" value="UniProtKB-ARBA"/>
</dbReference>
<reference evidence="5" key="1">
    <citation type="journal article" date="2014" name="Int. J. Syst. Evol. Microbiol.">
        <title>Complete genome sequence of Corynebacterium casei LMG S-19264T (=DSM 44701T), isolated from a smear-ripened cheese.</title>
        <authorList>
            <consortium name="US DOE Joint Genome Institute (JGI-PGF)"/>
            <person name="Walter F."/>
            <person name="Albersmeier A."/>
            <person name="Kalinowski J."/>
            <person name="Ruckert C."/>
        </authorList>
    </citation>
    <scope>NUCLEOTIDE SEQUENCE</scope>
    <source>
        <strain evidence="5">VKM B-2347</strain>
    </source>
</reference>
<evidence type="ECO:0000259" key="4">
    <source>
        <dbReference type="Pfam" id="PF13407"/>
    </source>
</evidence>
<evidence type="ECO:0000256" key="2">
    <source>
        <dbReference type="ARBA" id="ARBA00007639"/>
    </source>
</evidence>
<dbReference type="PANTHER" id="PTHR46847:SF1">
    <property type="entry name" value="D-ALLOSE-BINDING PERIPLASMIC PROTEIN-RELATED"/>
    <property type="match status" value="1"/>
</dbReference>
<dbReference type="PROSITE" id="PS51318">
    <property type="entry name" value="TAT"/>
    <property type="match status" value="1"/>
</dbReference>
<dbReference type="Gene3D" id="3.40.50.2300">
    <property type="match status" value="2"/>
</dbReference>
<sequence>MPKRIDPRAYPDFSDVRVIDRHMDRLDTHGASRRDFLSLVSAGVVAAAAAATCGLSNVAVAAPSGKLAFLTAFYRNEYNLIADKAFEGVTKAFGLDYAVLDGQFDSQLQLSQFEQQSAAGVQSAVFNLADGASIKRIAQVAQQNQIYVANVWDTLSWFTPFEAGDYYTLYAVPEEFAAHRGVTVELLKTITETHGGGDVIGVTGLPGNWTDIARSRGRDDAFKDFPKTRLVGELPGKWNREDALKATEDLLTRNRNVVGVVAQNDDVAQGALGAIRAAGLKPGEDVFVVGADGTALGAKSIAQGHQLATSANSPAYVAGLFAARIYDVTHGWTPKASERLLNWRSLTATKENVAGYIERFVDNNGVDPFDYRKLSRVLHPEDWDPQVELYPLDIEKHWEGIPRPTGWTAPKPYADAWSNGEAEAVKAEYAARYKIKFDGPSPQRKA</sequence>
<dbReference type="EMBL" id="BSFI01000023">
    <property type="protein sequence ID" value="GLK69766.1"/>
    <property type="molecule type" value="Genomic_DNA"/>
</dbReference>
<evidence type="ECO:0000256" key="1">
    <source>
        <dbReference type="ARBA" id="ARBA00004196"/>
    </source>
</evidence>
<accession>A0A9W6J2S1</accession>
<dbReference type="PANTHER" id="PTHR46847">
    <property type="entry name" value="D-ALLOSE-BINDING PERIPLASMIC PROTEIN-RELATED"/>
    <property type="match status" value="1"/>
</dbReference>
<dbReference type="NCBIfam" id="TIGR01409">
    <property type="entry name" value="TAT_signal_seq"/>
    <property type="match status" value="1"/>
</dbReference>
<comment type="similarity">
    <text evidence="2">Belongs to the bacterial solute-binding protein 2 family.</text>
</comment>
<dbReference type="InterPro" id="IPR006311">
    <property type="entry name" value="TAT_signal"/>
</dbReference>
<reference evidence="5" key="2">
    <citation type="submission" date="2023-01" db="EMBL/GenBank/DDBJ databases">
        <authorList>
            <person name="Sun Q."/>
            <person name="Evtushenko L."/>
        </authorList>
    </citation>
    <scope>NUCLEOTIDE SEQUENCE</scope>
    <source>
        <strain evidence="5">VKM B-2347</strain>
    </source>
</reference>
<keyword evidence="3" id="KW-0732">Signal</keyword>
<dbReference type="InterPro" id="IPR025997">
    <property type="entry name" value="SBP_2_dom"/>
</dbReference>
<evidence type="ECO:0000313" key="6">
    <source>
        <dbReference type="Proteomes" id="UP001143372"/>
    </source>
</evidence>
<dbReference type="InterPro" id="IPR028082">
    <property type="entry name" value="Peripla_BP_I"/>
</dbReference>
<dbReference type="RefSeq" id="WP_271169984.1">
    <property type="nucleotide sequence ID" value="NZ_BSFI01000023.1"/>
</dbReference>
<dbReference type="InterPro" id="IPR019546">
    <property type="entry name" value="TAT_signal_bac_arc"/>
</dbReference>
<organism evidence="5 6">
    <name type="scientific">Hansschlegelia plantiphila</name>
    <dbReference type="NCBI Taxonomy" id="374655"/>
    <lineage>
        <taxon>Bacteria</taxon>
        <taxon>Pseudomonadati</taxon>
        <taxon>Pseudomonadota</taxon>
        <taxon>Alphaproteobacteria</taxon>
        <taxon>Hyphomicrobiales</taxon>
        <taxon>Methylopilaceae</taxon>
        <taxon>Hansschlegelia</taxon>
    </lineage>
</organism>
<dbReference type="Pfam" id="PF13407">
    <property type="entry name" value="Peripla_BP_4"/>
    <property type="match status" value="1"/>
</dbReference>
<dbReference type="GO" id="GO:0030313">
    <property type="term" value="C:cell envelope"/>
    <property type="evidence" value="ECO:0007669"/>
    <property type="project" value="UniProtKB-SubCell"/>
</dbReference>
<dbReference type="Proteomes" id="UP001143372">
    <property type="component" value="Unassembled WGS sequence"/>
</dbReference>
<protein>
    <submittedName>
        <fullName evidence="5">ABC transporter substrate-binding protein</fullName>
    </submittedName>
</protein>
<keyword evidence="6" id="KW-1185">Reference proteome</keyword>
<name>A0A9W6J2S1_9HYPH</name>
<gene>
    <name evidence="5" type="primary">rbsB_2</name>
    <name evidence="5" type="ORF">GCM10008179_34040</name>
</gene>
<proteinExistence type="inferred from homology"/>
<dbReference type="AlphaFoldDB" id="A0A9W6J2S1"/>
<evidence type="ECO:0000313" key="5">
    <source>
        <dbReference type="EMBL" id="GLK69766.1"/>
    </source>
</evidence>